<dbReference type="PANTHER" id="PTHR11850">
    <property type="entry name" value="HOMEOBOX PROTEIN TRANSCRIPTION FACTORS"/>
    <property type="match status" value="1"/>
</dbReference>
<dbReference type="CDD" id="cd00086">
    <property type="entry name" value="homeodomain"/>
    <property type="match status" value="1"/>
</dbReference>
<feature type="compositionally biased region" description="Low complexity" evidence="6">
    <location>
        <begin position="224"/>
        <end position="237"/>
    </location>
</feature>
<evidence type="ECO:0000256" key="2">
    <source>
        <dbReference type="ARBA" id="ARBA00023155"/>
    </source>
</evidence>
<keyword evidence="1 5" id="KW-0238">DNA-binding</keyword>
<dbReference type="GO" id="GO:0008270">
    <property type="term" value="F:zinc ion binding"/>
    <property type="evidence" value="ECO:0007669"/>
    <property type="project" value="UniProtKB-KW"/>
</dbReference>
<feature type="region of interest" description="Disordered" evidence="6">
    <location>
        <begin position="652"/>
        <end position="689"/>
    </location>
</feature>
<dbReference type="Pfam" id="PF05920">
    <property type="entry name" value="Homeobox_KN"/>
    <property type="match status" value="1"/>
</dbReference>
<keyword evidence="10" id="KW-1185">Reference proteome</keyword>
<evidence type="ECO:0000259" key="7">
    <source>
        <dbReference type="PROSITE" id="PS50071"/>
    </source>
</evidence>
<dbReference type="GO" id="GO:0006355">
    <property type="term" value="P:regulation of DNA-templated transcription"/>
    <property type="evidence" value="ECO:0007669"/>
    <property type="project" value="InterPro"/>
</dbReference>
<name>A0A8H4IGV6_9PEZI</name>
<dbReference type="SUPFAM" id="SSF46689">
    <property type="entry name" value="Homeodomain-like"/>
    <property type="match status" value="1"/>
</dbReference>
<sequence>MDRRRHHGHHDDDDDDDDDQNMQAYYHHQSALMQQWPDPMQVDHQEQQQPEDISSWNYAGPATEDWWLQQASQDQFNHFTHFSPQPSGGWPVDHYPSTAALDYQGAHFHPSATLPPADYTIPPSAQLIPDDELDSLLNPHPAAFPSDLELHRAGSQGKQRMRQRISSPAKAILQQWFDDHIEDPYLEKEDVSTLSEATGLTPRQVRTFFANARARKLPGPAVTSSQQQSPPAFSSVDSGGGSGGGGGGSSSSNSKISRTPSYKPKQRHGSSGPPSVKPDPGAQLRAPYPRQQSPLQRYLSSSPEDEGVSEEALQHAAASYAPQQSSAQVAASMNPYGSPALIARNPPDTYSEAASSNSSNSSRASIDSAVNRVPRRGRKRHRGSIRRSNNTTAIVREHADPAKIYQCTFCTRDFAQKYDWRRHEESVHIPQREWTCMPDGAAVRVVDAATGLRACVFCEHPNPSRDHLARHNHAPCLAAPRAARTFTRKDKLIQHLAQVHKQAHMSPTMQQTWCRRVARSLAIACGICGARLPAWHDRVEHIAAHFAAGRDMRFWLGAPGGVAHDSSASVDPLFPAANAQGGGEQQQGCLHTCNVCPARFPRYVEMVWHERQVHRVFSVRPQPTEDGVGIAVNPLQQPARAKERAFALGGKGPAAGYAGEASSSSSAAVAQQRAAAQWGAGGGAVGRRP</sequence>
<dbReference type="InterPro" id="IPR008422">
    <property type="entry name" value="KN_HD"/>
</dbReference>
<proteinExistence type="predicted"/>
<feature type="compositionally biased region" description="Low complexity" evidence="6">
    <location>
        <begin position="351"/>
        <end position="369"/>
    </location>
</feature>
<dbReference type="GO" id="GO:0003677">
    <property type="term" value="F:DNA binding"/>
    <property type="evidence" value="ECO:0007669"/>
    <property type="project" value="UniProtKB-UniRule"/>
</dbReference>
<feature type="domain" description="C2H2-type" evidence="8">
    <location>
        <begin position="405"/>
        <end position="433"/>
    </location>
</feature>
<dbReference type="Proteomes" id="UP000572817">
    <property type="component" value="Unassembled WGS sequence"/>
</dbReference>
<dbReference type="SMART" id="SM00389">
    <property type="entry name" value="HOX"/>
    <property type="match status" value="1"/>
</dbReference>
<dbReference type="EMBL" id="WWBZ02000082">
    <property type="protein sequence ID" value="KAF4300932.1"/>
    <property type="molecule type" value="Genomic_DNA"/>
</dbReference>
<keyword evidence="2 5" id="KW-0371">Homeobox</keyword>
<protein>
    <submittedName>
        <fullName evidence="9">C2H2 type zinc finger containing protein</fullName>
    </submittedName>
</protein>
<keyword evidence="4" id="KW-0862">Zinc</keyword>
<feature type="compositionally biased region" description="Gly residues" evidence="6">
    <location>
        <begin position="238"/>
        <end position="249"/>
    </location>
</feature>
<comment type="subcellular location">
    <subcellularLocation>
        <location evidence="5">Nucleus</location>
    </subcellularLocation>
</comment>
<reference evidence="9" key="1">
    <citation type="submission" date="2020-04" db="EMBL/GenBank/DDBJ databases">
        <title>Genome Assembly and Annotation of Botryosphaeria dothidea sdau 11-99, a Latent Pathogen of Apple Fruit Ring Rot in China.</title>
        <authorList>
            <person name="Yu C."/>
            <person name="Diao Y."/>
            <person name="Lu Q."/>
            <person name="Zhao J."/>
            <person name="Cui S."/>
            <person name="Peng C."/>
            <person name="He B."/>
            <person name="Liu H."/>
        </authorList>
    </citation>
    <scope>NUCLEOTIDE SEQUENCE [LARGE SCALE GENOMIC DNA]</scope>
    <source>
        <strain evidence="9">Sdau11-99</strain>
    </source>
</reference>
<feature type="compositionally biased region" description="Gly residues" evidence="6">
    <location>
        <begin position="679"/>
        <end position="689"/>
    </location>
</feature>
<evidence type="ECO:0000256" key="1">
    <source>
        <dbReference type="ARBA" id="ARBA00023125"/>
    </source>
</evidence>
<evidence type="ECO:0000256" key="5">
    <source>
        <dbReference type="PROSITE-ProRule" id="PRU00108"/>
    </source>
</evidence>
<feature type="region of interest" description="Disordered" evidence="6">
    <location>
        <begin position="217"/>
        <end position="320"/>
    </location>
</feature>
<evidence type="ECO:0000256" key="6">
    <source>
        <dbReference type="SAM" id="MobiDB-lite"/>
    </source>
</evidence>
<evidence type="ECO:0000313" key="10">
    <source>
        <dbReference type="Proteomes" id="UP000572817"/>
    </source>
</evidence>
<dbReference type="AlphaFoldDB" id="A0A8H4IGV6"/>
<dbReference type="SMART" id="SM00355">
    <property type="entry name" value="ZnF_C2H2"/>
    <property type="match status" value="3"/>
</dbReference>
<keyword evidence="4" id="KW-0479">Metal-binding</keyword>
<feature type="region of interest" description="Disordered" evidence="6">
    <location>
        <begin position="340"/>
        <end position="391"/>
    </location>
</feature>
<feature type="DNA-binding region" description="Homeobox" evidence="5">
    <location>
        <begin position="158"/>
        <end position="216"/>
    </location>
</feature>
<gene>
    <name evidence="9" type="ORF">GTA08_BOTSDO10732</name>
</gene>
<feature type="region of interest" description="Disordered" evidence="6">
    <location>
        <begin position="1"/>
        <end position="35"/>
    </location>
</feature>
<feature type="compositionally biased region" description="Polar residues" evidence="6">
    <location>
        <begin position="290"/>
        <end position="302"/>
    </location>
</feature>
<comment type="caution">
    <text evidence="9">The sequence shown here is derived from an EMBL/GenBank/DDBJ whole genome shotgun (WGS) entry which is preliminary data.</text>
</comment>
<dbReference type="InterPro" id="IPR009057">
    <property type="entry name" value="Homeodomain-like_sf"/>
</dbReference>
<dbReference type="Gene3D" id="1.10.10.60">
    <property type="entry name" value="Homeodomain-like"/>
    <property type="match status" value="1"/>
</dbReference>
<evidence type="ECO:0000313" key="9">
    <source>
        <dbReference type="EMBL" id="KAF4300932.1"/>
    </source>
</evidence>
<evidence type="ECO:0000256" key="3">
    <source>
        <dbReference type="ARBA" id="ARBA00023242"/>
    </source>
</evidence>
<dbReference type="GO" id="GO:0005634">
    <property type="term" value="C:nucleus"/>
    <property type="evidence" value="ECO:0007669"/>
    <property type="project" value="UniProtKB-SubCell"/>
</dbReference>
<evidence type="ECO:0000259" key="8">
    <source>
        <dbReference type="PROSITE" id="PS50157"/>
    </source>
</evidence>
<evidence type="ECO:0000256" key="4">
    <source>
        <dbReference type="PROSITE-ProRule" id="PRU00042"/>
    </source>
</evidence>
<dbReference type="InterPro" id="IPR001356">
    <property type="entry name" value="HD"/>
</dbReference>
<dbReference type="OrthoDB" id="5399138at2759"/>
<dbReference type="PROSITE" id="PS50157">
    <property type="entry name" value="ZINC_FINGER_C2H2_2"/>
    <property type="match status" value="1"/>
</dbReference>
<feature type="compositionally biased region" description="Low complexity" evidence="6">
    <location>
        <begin position="654"/>
        <end position="678"/>
    </location>
</feature>
<keyword evidence="4" id="KW-0863">Zinc-finger</keyword>
<dbReference type="InterPro" id="IPR050224">
    <property type="entry name" value="TALE_homeobox"/>
</dbReference>
<feature type="compositionally biased region" description="Basic residues" evidence="6">
    <location>
        <begin position="373"/>
        <end position="385"/>
    </location>
</feature>
<organism evidence="9 10">
    <name type="scientific">Botryosphaeria dothidea</name>
    <dbReference type="NCBI Taxonomy" id="55169"/>
    <lineage>
        <taxon>Eukaryota</taxon>
        <taxon>Fungi</taxon>
        <taxon>Dikarya</taxon>
        <taxon>Ascomycota</taxon>
        <taxon>Pezizomycotina</taxon>
        <taxon>Dothideomycetes</taxon>
        <taxon>Dothideomycetes incertae sedis</taxon>
        <taxon>Botryosphaeriales</taxon>
        <taxon>Botryosphaeriaceae</taxon>
        <taxon>Botryosphaeria</taxon>
    </lineage>
</organism>
<dbReference type="PROSITE" id="PS00028">
    <property type="entry name" value="ZINC_FINGER_C2H2_1"/>
    <property type="match status" value="2"/>
</dbReference>
<dbReference type="PROSITE" id="PS50071">
    <property type="entry name" value="HOMEOBOX_2"/>
    <property type="match status" value="1"/>
</dbReference>
<dbReference type="InterPro" id="IPR013087">
    <property type="entry name" value="Znf_C2H2_type"/>
</dbReference>
<accession>A0A8H4IGV6</accession>
<feature type="domain" description="Homeobox" evidence="7">
    <location>
        <begin position="156"/>
        <end position="215"/>
    </location>
</feature>
<keyword evidence="3 5" id="KW-0539">Nucleus</keyword>